<proteinExistence type="predicted"/>
<dbReference type="EMBL" id="FOMQ01000007">
    <property type="protein sequence ID" value="SFD84650.1"/>
    <property type="molecule type" value="Genomic_DNA"/>
</dbReference>
<keyword evidence="1" id="KW-1133">Transmembrane helix</keyword>
<gene>
    <name evidence="2" type="ORF">SAMN04489710_10733</name>
</gene>
<dbReference type="AlphaFoldDB" id="A0A1I1VVM1"/>
<evidence type="ECO:0000313" key="2">
    <source>
        <dbReference type="EMBL" id="SFD84650.1"/>
    </source>
</evidence>
<dbReference type="Proteomes" id="UP000199517">
    <property type="component" value="Unassembled WGS sequence"/>
</dbReference>
<evidence type="ECO:0000256" key="1">
    <source>
        <dbReference type="SAM" id="Phobius"/>
    </source>
</evidence>
<feature type="transmembrane region" description="Helical" evidence="1">
    <location>
        <begin position="38"/>
        <end position="56"/>
    </location>
</feature>
<reference evidence="3" key="1">
    <citation type="submission" date="2016-10" db="EMBL/GenBank/DDBJ databases">
        <authorList>
            <person name="Varghese N."/>
            <person name="Submissions S."/>
        </authorList>
    </citation>
    <scope>NUCLEOTIDE SEQUENCE [LARGE SCALE GENOMIC DNA]</scope>
    <source>
        <strain evidence="3">DSM 7481</strain>
    </source>
</reference>
<accession>A0A1I1VVM1</accession>
<keyword evidence="1" id="KW-0472">Membrane</keyword>
<evidence type="ECO:0000313" key="3">
    <source>
        <dbReference type="Proteomes" id="UP000199517"/>
    </source>
</evidence>
<keyword evidence="3" id="KW-1185">Reference proteome</keyword>
<sequence>MGEWSASVVPAGPVTLKAELNVDEVGIAASDMVYPAPGVAGLIVAIVTHGVIMSAAQKEQLAQKQREVDEKLAAYQPLLADFDTQRLLSDSFQDLASNEKEGARIADEKSAGLIVESTPEFFVSLDERALVLINKVSVRPAGAGSDPVYQNIVKIVSDPIKGAEPQQAWVAENGRLLKRQATWLLSESIGISKSMAKHDAAAKGAEKTYRYSHGGIQKMERAKYISGDCKRTLVMTLRGTLLSVPEVASGGCVGQQLAAAQK</sequence>
<name>A0A1I1VVM1_9BURK</name>
<protein>
    <submittedName>
        <fullName evidence="2">Uncharacterized protein</fullName>
    </submittedName>
</protein>
<organism evidence="2 3">
    <name type="scientific">Paracidovorax konjaci</name>
    <dbReference type="NCBI Taxonomy" id="32040"/>
    <lineage>
        <taxon>Bacteria</taxon>
        <taxon>Pseudomonadati</taxon>
        <taxon>Pseudomonadota</taxon>
        <taxon>Betaproteobacteria</taxon>
        <taxon>Burkholderiales</taxon>
        <taxon>Comamonadaceae</taxon>
        <taxon>Paracidovorax</taxon>
    </lineage>
</organism>
<keyword evidence="1" id="KW-0812">Transmembrane</keyword>